<dbReference type="Gene3D" id="3.90.226.10">
    <property type="entry name" value="2-enoyl-CoA Hydratase, Chain A, domain 1"/>
    <property type="match status" value="4"/>
</dbReference>
<evidence type="ECO:0000313" key="11">
    <source>
        <dbReference type="Proteomes" id="UP000249739"/>
    </source>
</evidence>
<evidence type="ECO:0000256" key="4">
    <source>
        <dbReference type="ARBA" id="ARBA00022801"/>
    </source>
</evidence>
<dbReference type="Pfam" id="PF01343">
    <property type="entry name" value="Peptidase_S49"/>
    <property type="match status" value="2"/>
</dbReference>
<comment type="subcellular location">
    <subcellularLocation>
        <location evidence="1">Membrane</location>
    </subcellularLocation>
</comment>
<evidence type="ECO:0000256" key="8">
    <source>
        <dbReference type="SAM" id="Phobius"/>
    </source>
</evidence>
<feature type="domain" description="Peptidase S49" evidence="9">
    <location>
        <begin position="165"/>
        <end position="300"/>
    </location>
</feature>
<feature type="active site" description="Nucleophile" evidence="7">
    <location>
        <position position="423"/>
    </location>
</feature>
<keyword evidence="4" id="KW-0378">Hydrolase</keyword>
<dbReference type="InterPro" id="IPR047272">
    <property type="entry name" value="S49_SppA_C"/>
</dbReference>
<sequence>MTNWLRKKTLFHTPRKAIVVEKKSDRFWFLRIIGIMVKRACTVMGAIMLIMMAVIFWSASNIVKEEPPKLPNQIVLFLRMEKSLPDKRGAQDYFSQFGLAPAPLTAAELVDALDKAATDNRVKGFVLSLRSGGYELAQLQEIRNAVLKFKKSGKFTKVYAPSYGEAGSGLGMYYLASSFDEIWMQPVGVVSIAGLNAEMPYFKDILERYGVKGQFFQRKEYKSAMENLTANEMSPASRQMMTELIGDLGDQVTAGVASDRKKVSKNFRSLVDQGLFTDDEALKAGLIDRLDYGDVLLSEIRVQLDGKEDSKKTGFTDIADYAQLSAKTHSSKSKVAVVYVQGAIMDGGGASPLSFDEKSADATEIAQAIRDAASDKNVSHIIVRVNSPGGSPSASESIRRAIVWAKEKKKKPVIVSMGSTAASGGYWISANADKIYADAATLTGSIGVVGGKFDASGLFEKYGVNWDGVSYGKNAGMWAMNRGFNAAEQERFEATLDNVYEHFIRIVAQGRKLKADQVEKIAKGRVWTGRQAKEVGLVDQIGGLDMVLDDIAKSRNVDSRHKLAVVDYPPPENPLEALLDMAKRGSPFGAELPQSLKAVAAYLPFLENERLVYTPLPQL</sequence>
<dbReference type="PANTHER" id="PTHR33209:SF1">
    <property type="entry name" value="PEPTIDASE S49 DOMAIN-CONTAINING PROTEIN"/>
    <property type="match status" value="1"/>
</dbReference>
<dbReference type="CDD" id="cd07023">
    <property type="entry name" value="S49_Sppa_N_C"/>
    <property type="match status" value="1"/>
</dbReference>
<dbReference type="GO" id="GO:0008236">
    <property type="term" value="F:serine-type peptidase activity"/>
    <property type="evidence" value="ECO:0007669"/>
    <property type="project" value="UniProtKB-KW"/>
</dbReference>
<dbReference type="InterPro" id="IPR004635">
    <property type="entry name" value="Pept_S49_SppA"/>
</dbReference>
<keyword evidence="5" id="KW-0720">Serine protease</keyword>
<keyword evidence="6 8" id="KW-0472">Membrane</keyword>
<feature type="transmembrane region" description="Helical" evidence="8">
    <location>
        <begin position="40"/>
        <end position="59"/>
    </location>
</feature>
<dbReference type="AlphaFoldDB" id="A0A2W5HHP5"/>
<dbReference type="InterPro" id="IPR002142">
    <property type="entry name" value="Peptidase_S49"/>
</dbReference>
<dbReference type="GO" id="GO:0016020">
    <property type="term" value="C:membrane"/>
    <property type="evidence" value="ECO:0007669"/>
    <property type="project" value="UniProtKB-SubCell"/>
</dbReference>
<dbReference type="PIRSF" id="PIRSF001217">
    <property type="entry name" value="Protease_4_SppA"/>
    <property type="match status" value="1"/>
</dbReference>
<feature type="active site" description="Proton donor/acceptor" evidence="7">
    <location>
        <position position="222"/>
    </location>
</feature>
<keyword evidence="3" id="KW-0645">Protease</keyword>
<evidence type="ECO:0000256" key="7">
    <source>
        <dbReference type="PIRSR" id="PIRSR001217-1"/>
    </source>
</evidence>
<keyword evidence="8" id="KW-1133">Transmembrane helix</keyword>
<feature type="domain" description="Peptidase S49" evidence="9">
    <location>
        <begin position="406"/>
        <end position="557"/>
    </location>
</feature>
<dbReference type="CDD" id="cd07018">
    <property type="entry name" value="S49_SppA_67K_type"/>
    <property type="match status" value="1"/>
</dbReference>
<dbReference type="GO" id="GO:0006465">
    <property type="term" value="P:signal peptide processing"/>
    <property type="evidence" value="ECO:0007669"/>
    <property type="project" value="InterPro"/>
</dbReference>
<dbReference type="PANTHER" id="PTHR33209">
    <property type="entry name" value="PROTEASE 4"/>
    <property type="match status" value="1"/>
</dbReference>
<accession>A0A2W5HHP5</accession>
<evidence type="ECO:0000256" key="5">
    <source>
        <dbReference type="ARBA" id="ARBA00022825"/>
    </source>
</evidence>
<protein>
    <submittedName>
        <fullName evidence="10">Signal peptide peptidase SppA</fullName>
    </submittedName>
</protein>
<gene>
    <name evidence="10" type="primary">sppA</name>
    <name evidence="10" type="ORF">DI586_07720</name>
</gene>
<evidence type="ECO:0000313" key="10">
    <source>
        <dbReference type="EMBL" id="PZP55172.1"/>
    </source>
</evidence>
<organism evidence="10 11">
    <name type="scientific">Micavibrio aeruginosavorus</name>
    <dbReference type="NCBI Taxonomy" id="349221"/>
    <lineage>
        <taxon>Bacteria</taxon>
        <taxon>Pseudomonadati</taxon>
        <taxon>Bdellovibrionota</taxon>
        <taxon>Bdellovibrionia</taxon>
        <taxon>Bdellovibrionales</taxon>
        <taxon>Pseudobdellovibrionaceae</taxon>
        <taxon>Micavibrio</taxon>
    </lineage>
</organism>
<reference evidence="10 11" key="1">
    <citation type="submission" date="2017-08" db="EMBL/GenBank/DDBJ databases">
        <title>Infants hospitalized years apart are colonized by the same room-sourced microbial strains.</title>
        <authorList>
            <person name="Brooks B."/>
            <person name="Olm M.R."/>
            <person name="Firek B.A."/>
            <person name="Baker R."/>
            <person name="Thomas B.C."/>
            <person name="Morowitz M.J."/>
            <person name="Banfield J.F."/>
        </authorList>
    </citation>
    <scope>NUCLEOTIDE SEQUENCE [LARGE SCALE GENOMIC DNA]</scope>
    <source>
        <strain evidence="10">S2_006_000_R2_64</strain>
    </source>
</reference>
<dbReference type="InterPro" id="IPR029045">
    <property type="entry name" value="ClpP/crotonase-like_dom_sf"/>
</dbReference>
<keyword evidence="8" id="KW-0812">Transmembrane</keyword>
<evidence type="ECO:0000256" key="6">
    <source>
        <dbReference type="ARBA" id="ARBA00023136"/>
    </source>
</evidence>
<comment type="similarity">
    <text evidence="2">Belongs to the peptidase S49 family.</text>
</comment>
<dbReference type="NCBIfam" id="TIGR00705">
    <property type="entry name" value="SppA_67K"/>
    <property type="match status" value="1"/>
</dbReference>
<evidence type="ECO:0000256" key="2">
    <source>
        <dbReference type="ARBA" id="ARBA00008683"/>
    </source>
</evidence>
<dbReference type="Proteomes" id="UP000249739">
    <property type="component" value="Unassembled WGS sequence"/>
</dbReference>
<proteinExistence type="inferred from homology"/>
<evidence type="ECO:0000259" key="9">
    <source>
        <dbReference type="Pfam" id="PF01343"/>
    </source>
</evidence>
<evidence type="ECO:0000256" key="1">
    <source>
        <dbReference type="ARBA" id="ARBA00004370"/>
    </source>
</evidence>
<name>A0A2W5HHP5_9BACT</name>
<dbReference type="NCBIfam" id="TIGR00706">
    <property type="entry name" value="SppA_dom"/>
    <property type="match status" value="1"/>
</dbReference>
<dbReference type="SUPFAM" id="SSF52096">
    <property type="entry name" value="ClpP/crotonase"/>
    <property type="match status" value="2"/>
</dbReference>
<dbReference type="InterPro" id="IPR004634">
    <property type="entry name" value="Pept_S49_pIV"/>
</dbReference>
<dbReference type="EMBL" id="QFOT01000084">
    <property type="protein sequence ID" value="PZP55172.1"/>
    <property type="molecule type" value="Genomic_DNA"/>
</dbReference>
<evidence type="ECO:0000256" key="3">
    <source>
        <dbReference type="ARBA" id="ARBA00022670"/>
    </source>
</evidence>
<comment type="caution">
    <text evidence="10">The sequence shown here is derived from an EMBL/GenBank/DDBJ whole genome shotgun (WGS) entry which is preliminary data.</text>
</comment>
<dbReference type="InterPro" id="IPR047217">
    <property type="entry name" value="S49_SppA_67K_type_N"/>
</dbReference>